<proteinExistence type="predicted"/>
<dbReference type="PROSITE" id="PS50297">
    <property type="entry name" value="ANK_REP_REGION"/>
    <property type="match status" value="3"/>
</dbReference>
<dbReference type="GO" id="GO:0016042">
    <property type="term" value="P:lipid catabolic process"/>
    <property type="evidence" value="ECO:0007669"/>
    <property type="project" value="UniProtKB-UniRule"/>
</dbReference>
<dbReference type="GO" id="GO:0043531">
    <property type="term" value="F:ADP binding"/>
    <property type="evidence" value="ECO:0007669"/>
    <property type="project" value="InterPro"/>
</dbReference>
<feature type="compositionally biased region" description="Acidic residues" evidence="8">
    <location>
        <begin position="938"/>
        <end position="957"/>
    </location>
</feature>
<dbReference type="PRINTS" id="PR01415">
    <property type="entry name" value="ANKYRIN"/>
</dbReference>
<dbReference type="SUPFAM" id="SSF52151">
    <property type="entry name" value="FabD/lysophospholipase-like"/>
    <property type="match status" value="1"/>
</dbReference>
<dbReference type="GO" id="GO:0016020">
    <property type="term" value="C:membrane"/>
    <property type="evidence" value="ECO:0007669"/>
    <property type="project" value="TreeGrafter"/>
</dbReference>
<dbReference type="SUPFAM" id="SSF48403">
    <property type="entry name" value="Ankyrin repeat"/>
    <property type="match status" value="1"/>
</dbReference>
<dbReference type="InterPro" id="IPR002641">
    <property type="entry name" value="PNPLA_dom"/>
</dbReference>
<dbReference type="SMART" id="SM00248">
    <property type="entry name" value="ANK"/>
    <property type="match status" value="5"/>
</dbReference>
<dbReference type="InterPro" id="IPR027417">
    <property type="entry name" value="P-loop_NTPase"/>
</dbReference>
<feature type="repeat" description="ANK" evidence="6">
    <location>
        <begin position="1179"/>
        <end position="1206"/>
    </location>
</feature>
<dbReference type="GO" id="GO:0019369">
    <property type="term" value="P:arachidonate metabolic process"/>
    <property type="evidence" value="ECO:0007669"/>
    <property type="project" value="TreeGrafter"/>
</dbReference>
<dbReference type="Gene3D" id="3.40.1090.10">
    <property type="entry name" value="Cytosolic phospholipase A2 catalytic domain"/>
    <property type="match status" value="1"/>
</dbReference>
<evidence type="ECO:0000256" key="3">
    <source>
        <dbReference type="ARBA" id="ARBA00022963"/>
    </source>
</evidence>
<dbReference type="PROSITE" id="PS51635">
    <property type="entry name" value="PNPLA"/>
    <property type="match status" value="1"/>
</dbReference>
<name>A0AAI9THD7_PENTH</name>
<evidence type="ECO:0000259" key="9">
    <source>
        <dbReference type="PROSITE" id="PS51635"/>
    </source>
</evidence>
<dbReference type="EMBL" id="LACB01000170">
    <property type="protein sequence ID" value="KAJ9487217.1"/>
    <property type="molecule type" value="Genomic_DNA"/>
</dbReference>
<feature type="repeat" description="ANK" evidence="6">
    <location>
        <begin position="1207"/>
        <end position="1239"/>
    </location>
</feature>
<keyword evidence="2 7" id="KW-0378">Hydrolase</keyword>
<evidence type="ECO:0000256" key="2">
    <source>
        <dbReference type="ARBA" id="ARBA00022801"/>
    </source>
</evidence>
<feature type="short sequence motif" description="GXGXXG" evidence="7">
    <location>
        <begin position="14"/>
        <end position="19"/>
    </location>
</feature>
<evidence type="ECO:0000313" key="11">
    <source>
        <dbReference type="Proteomes" id="UP001227192"/>
    </source>
</evidence>
<protein>
    <recommendedName>
        <fullName evidence="1">phospholipase A2</fullName>
        <ecNumber evidence="1">3.1.1.4</ecNumber>
    </recommendedName>
</protein>
<dbReference type="Proteomes" id="UP001227192">
    <property type="component" value="Unassembled WGS sequence"/>
</dbReference>
<dbReference type="SUPFAM" id="SSF48452">
    <property type="entry name" value="TPR-like"/>
    <property type="match status" value="1"/>
</dbReference>
<feature type="region of interest" description="Disordered" evidence="8">
    <location>
        <begin position="920"/>
        <end position="957"/>
    </location>
</feature>
<sequence length="1315" mass="147648">MASTKDLRLLSLDGGGIRGLSTLLILQRVFYVLDQKLDSIWPRPLKPCQFFDLIAGTSTGGLIAIMLGALGMTIDDCITEYLQLAPKVFEEGLLSKQKPSLFFKKLQAKSRFDASALESEIKRLVQSYCQLDPDIPLGETLALSDSCRITVCSTHLNVTKPTQLRNYSSTWEPPVNCSIWQAARATSAAPLFFDPISFGVPPKTYGDGGLHYNNPIRILLDESKRIWNCETERRAGMIISIGTGKPKLRGFGKSLLGIVKSLEAIVTNTQETEEMFANEIADLASTERPHYFRFNVDQGLEDIGLGEWREFQTLTEATDAYLKAHRREVDYCVEALLGLIVDSVKKPPQGLLLSDFPLKTDQFFGRVAELSQISRYLEDASSPQKKVAIQGIPGSGKTQLALEYAMGTRENFHGCLWINAESKMSIEQSFMTCVGTICSKYPPFRELANRIEPFEVVRAWLQKPAHYPWLMVIDGLDDLVCAKRLIQYCIGLSGGTFCITSTHQNISAAFKIEMSAIIKLGSLKPVDSRSLFLCRAQNINRNTDEEVDKAINAVVKSLDGFPLAIELAGALVREGIVSLNDFPTIYNTRHQQVTKFTPGQEQWFLDKDYSLFYMFEMLYKSLSHKNACAALLVTLCSVYGPWAAPISLFRDLNFFEAPTCVGASFDSCTELRTFVQDEITLRMAVYELHQGVLAIWKQNPTTGEVENISLHASICRWRIAYLDRESRAEWTMQASYALASHFWDSRKGKTPIHFAQSYQERSISSQREAFTESSDFKVARIFTYPAERCIAAIKEHVPLQALTEDDRYAKPYFTICFYMAHMFLAVGNFEESRRLFAEAKERMHLSSEIEDTIRLLRGLAICSRQTGDLNTAKDALELAIRLDSSLEQRMDDDALEIISLLKAIRDRLDNDMDHQKRALIASLHPKHQPSQPVTRGEENDEENDEESDEESDQENDDYAEVDRMEIAWAQWSFQRDICQTIHPKIVADCTLWMSRLRYLGKSIFRIDEAAGQILAIIEMELDQVLQVSETILGLEHPCTLSLVNLLGEFSSAQRKWHKAETMLRRESEALSKTCDEDDPMKSMIDGMLYLTIEAAAGESKEGHHLSAQRYYSRWTLWKFGEEHPITHHLYYRQNWMPESELYDNALRAASLIGDEKLVLMLLARDTYVNAHSEEISVGLQVASSKGHQKVVQLLLDQGANINAQTGGSGSALQAASAHGHEHMVQMLLDKGADVNAQGGLDGNALQAASSGGHEKVVRMLLDQGADVNSQGGLYKNALQAASSRGHQKVVQMLIDRVNLEGNNINSGEKKEERGC</sequence>
<feature type="short sequence motif" description="GXSXG" evidence="7">
    <location>
        <begin position="56"/>
        <end position="60"/>
    </location>
</feature>
<dbReference type="Pfam" id="PF12796">
    <property type="entry name" value="Ank_2"/>
    <property type="match status" value="1"/>
</dbReference>
<dbReference type="InterPro" id="IPR002110">
    <property type="entry name" value="Ankyrin_rpt"/>
</dbReference>
<keyword evidence="4 7" id="KW-0443">Lipid metabolism</keyword>
<keyword evidence="6" id="KW-0040">ANK repeat</keyword>
<evidence type="ECO:0000256" key="5">
    <source>
        <dbReference type="ARBA" id="ARBA00023422"/>
    </source>
</evidence>
<dbReference type="InterPro" id="IPR036770">
    <property type="entry name" value="Ankyrin_rpt-contain_sf"/>
</dbReference>
<evidence type="ECO:0000256" key="1">
    <source>
        <dbReference type="ARBA" id="ARBA00013278"/>
    </source>
</evidence>
<comment type="catalytic activity">
    <reaction evidence="5">
        <text>a 1,2-diacyl-sn-glycero-3-phosphocholine + H2O = a 1-acyl-sn-glycero-3-phosphocholine + a fatty acid + H(+)</text>
        <dbReference type="Rhea" id="RHEA:15801"/>
        <dbReference type="ChEBI" id="CHEBI:15377"/>
        <dbReference type="ChEBI" id="CHEBI:15378"/>
        <dbReference type="ChEBI" id="CHEBI:28868"/>
        <dbReference type="ChEBI" id="CHEBI:57643"/>
        <dbReference type="ChEBI" id="CHEBI:58168"/>
        <dbReference type="EC" id="3.1.1.4"/>
    </reaction>
    <physiologicalReaction direction="left-to-right" evidence="5">
        <dbReference type="Rhea" id="RHEA:15802"/>
    </physiologicalReaction>
</comment>
<reference evidence="10" key="1">
    <citation type="submission" date="2015-06" db="EMBL/GenBank/DDBJ databases">
        <authorList>
            <person name="Nguyen H."/>
        </authorList>
    </citation>
    <scope>NUCLEOTIDE SEQUENCE</scope>
    <source>
        <strain evidence="10">DAOM 180753</strain>
    </source>
</reference>
<dbReference type="InterPro" id="IPR011990">
    <property type="entry name" value="TPR-like_helical_dom_sf"/>
</dbReference>
<feature type="domain" description="PNPLA" evidence="9">
    <location>
        <begin position="10"/>
        <end position="220"/>
    </location>
</feature>
<dbReference type="CDD" id="cd07216">
    <property type="entry name" value="Pat17_PNPLA8_PNPLA9_like3"/>
    <property type="match status" value="1"/>
</dbReference>
<dbReference type="PANTHER" id="PTHR24185:SF1">
    <property type="entry name" value="CALCIUM-INDEPENDENT PHOSPHOLIPASE A2-GAMMA"/>
    <property type="match status" value="1"/>
</dbReference>
<reference evidence="10" key="2">
    <citation type="journal article" date="2016" name="Fungal Biol.">
        <title>Ochratoxin A production by Penicillium thymicola.</title>
        <authorList>
            <person name="Nguyen H.D.T."/>
            <person name="McMullin D.R."/>
            <person name="Ponomareva E."/>
            <person name="Riley R."/>
            <person name="Pomraning K.R."/>
            <person name="Baker S.E."/>
            <person name="Seifert K.A."/>
        </authorList>
    </citation>
    <scope>NUCLEOTIDE SEQUENCE</scope>
    <source>
        <strain evidence="10">DAOM 180753</strain>
    </source>
</reference>
<feature type="repeat" description="ANK" evidence="6">
    <location>
        <begin position="1240"/>
        <end position="1272"/>
    </location>
</feature>
<comment type="caution">
    <text evidence="10">The sequence shown here is derived from an EMBL/GenBank/DDBJ whole genome shotgun (WGS) entry which is preliminary data.</text>
</comment>
<keyword evidence="3 7" id="KW-0442">Lipid degradation</keyword>
<gene>
    <name evidence="10" type="ORF">VN97_g6115</name>
</gene>
<organism evidence="10 11">
    <name type="scientific">Penicillium thymicola</name>
    <dbReference type="NCBI Taxonomy" id="293382"/>
    <lineage>
        <taxon>Eukaryota</taxon>
        <taxon>Fungi</taxon>
        <taxon>Dikarya</taxon>
        <taxon>Ascomycota</taxon>
        <taxon>Pezizomycotina</taxon>
        <taxon>Eurotiomycetes</taxon>
        <taxon>Eurotiomycetidae</taxon>
        <taxon>Eurotiales</taxon>
        <taxon>Aspergillaceae</taxon>
        <taxon>Penicillium</taxon>
    </lineage>
</organism>
<feature type="short sequence motif" description="DGA/G" evidence="7">
    <location>
        <begin position="207"/>
        <end position="209"/>
    </location>
</feature>
<dbReference type="PANTHER" id="PTHR24185">
    <property type="entry name" value="CALCIUM-INDEPENDENT PHOSPHOLIPASE A2-GAMMA"/>
    <property type="match status" value="1"/>
</dbReference>
<evidence type="ECO:0000256" key="6">
    <source>
        <dbReference type="PROSITE-ProRule" id="PRU00023"/>
    </source>
</evidence>
<dbReference type="InterPro" id="IPR016035">
    <property type="entry name" value="Acyl_Trfase/lysoPLipase"/>
</dbReference>
<evidence type="ECO:0000313" key="10">
    <source>
        <dbReference type="EMBL" id="KAJ9487217.1"/>
    </source>
</evidence>
<dbReference type="Pfam" id="PF01734">
    <property type="entry name" value="Patatin"/>
    <property type="match status" value="1"/>
</dbReference>
<evidence type="ECO:0000256" key="7">
    <source>
        <dbReference type="PROSITE-ProRule" id="PRU01161"/>
    </source>
</evidence>
<keyword evidence="11" id="KW-1185">Reference proteome</keyword>
<evidence type="ECO:0000256" key="4">
    <source>
        <dbReference type="ARBA" id="ARBA00023098"/>
    </source>
</evidence>
<dbReference type="Pfam" id="PF13637">
    <property type="entry name" value="Ank_4"/>
    <property type="match status" value="1"/>
</dbReference>
<feature type="active site" description="Proton acceptor" evidence="7">
    <location>
        <position position="207"/>
    </location>
</feature>
<dbReference type="Gene3D" id="1.25.40.10">
    <property type="entry name" value="Tetratricopeptide repeat domain"/>
    <property type="match status" value="2"/>
</dbReference>
<evidence type="ECO:0000256" key="8">
    <source>
        <dbReference type="SAM" id="MobiDB-lite"/>
    </source>
</evidence>
<dbReference type="Gene3D" id="1.25.40.20">
    <property type="entry name" value="Ankyrin repeat-containing domain"/>
    <property type="match status" value="1"/>
</dbReference>
<dbReference type="Gene3D" id="3.40.50.300">
    <property type="entry name" value="P-loop containing nucleotide triphosphate hydrolases"/>
    <property type="match status" value="1"/>
</dbReference>
<feature type="active site" description="Nucleophile" evidence="7">
    <location>
        <position position="58"/>
    </location>
</feature>
<accession>A0AAI9THD7</accession>
<dbReference type="GO" id="GO:0047499">
    <property type="term" value="F:calcium-independent phospholipase A2 activity"/>
    <property type="evidence" value="ECO:0007669"/>
    <property type="project" value="TreeGrafter"/>
</dbReference>
<dbReference type="GO" id="GO:0046486">
    <property type="term" value="P:glycerolipid metabolic process"/>
    <property type="evidence" value="ECO:0007669"/>
    <property type="project" value="UniProtKB-ARBA"/>
</dbReference>
<dbReference type="PROSITE" id="PS50088">
    <property type="entry name" value="ANK_REPEAT"/>
    <property type="match status" value="3"/>
</dbReference>
<dbReference type="EC" id="3.1.1.4" evidence="1"/>
<dbReference type="SUPFAM" id="SSF52540">
    <property type="entry name" value="P-loop containing nucleoside triphosphate hydrolases"/>
    <property type="match status" value="1"/>
</dbReference>